<keyword evidence="2" id="KW-1185">Reference proteome</keyword>
<dbReference type="SFLD" id="SFLDS00003">
    <property type="entry name" value="Haloacid_Dehalogenase"/>
    <property type="match status" value="1"/>
</dbReference>
<sequence length="235" mass="24202">MTSTRPHRLVLWDIDCTLVRYPGVGTAWYAAALSAAAGVTLSEQPDFGGRTERAISTDILTLHGIEPTEEMIQRLWAELIAASARADGTLHTDGHALPGAAEALTALAGHDGVVQTLVTGNLPEVSRVKLAAFGLHEHLDLDIGGYGSLSAHRPDLVPHAVARAAAKHGTAFAADAVVVIGDTPNDVEAALHHGAVAVAVATGTYDADELRAAGAHTVLADLTDVAAVRTAVLGS</sequence>
<dbReference type="PANTHER" id="PTHR43434">
    <property type="entry name" value="PHOSPHOGLYCOLATE PHOSPHATASE"/>
    <property type="match status" value="1"/>
</dbReference>
<dbReference type="SFLD" id="SFLDG01129">
    <property type="entry name" value="C1.5:_HAD__Beta-PGM__Phosphata"/>
    <property type="match status" value="1"/>
</dbReference>
<dbReference type="InterPro" id="IPR023214">
    <property type="entry name" value="HAD_sf"/>
</dbReference>
<dbReference type="PANTHER" id="PTHR43434:SF19">
    <property type="entry name" value="PHOSPHONOACETALDEHYDE HYDROLASE"/>
    <property type="match status" value="1"/>
</dbReference>
<dbReference type="Gene3D" id="1.10.150.240">
    <property type="entry name" value="Putative phosphatase, domain 2"/>
    <property type="match status" value="1"/>
</dbReference>
<evidence type="ECO:0000313" key="1">
    <source>
        <dbReference type="EMBL" id="MFD2457888.1"/>
    </source>
</evidence>
<comment type="caution">
    <text evidence="1">The sequence shown here is derived from an EMBL/GenBank/DDBJ whole genome shotgun (WGS) entry which is preliminary data.</text>
</comment>
<accession>A0ABW5G8V4</accession>
<proteinExistence type="predicted"/>
<dbReference type="Pfam" id="PF12710">
    <property type="entry name" value="HAD"/>
    <property type="match status" value="1"/>
</dbReference>
<dbReference type="RefSeq" id="WP_345389694.1">
    <property type="nucleotide sequence ID" value="NZ_BAABHG010000003.1"/>
</dbReference>
<gene>
    <name evidence="1" type="ORF">ACFSYJ_04725</name>
</gene>
<dbReference type="SUPFAM" id="SSF56784">
    <property type="entry name" value="HAD-like"/>
    <property type="match status" value="1"/>
</dbReference>
<organism evidence="1 2">
    <name type="scientific">Amycolatopsis samaneae</name>
    <dbReference type="NCBI Taxonomy" id="664691"/>
    <lineage>
        <taxon>Bacteria</taxon>
        <taxon>Bacillati</taxon>
        <taxon>Actinomycetota</taxon>
        <taxon>Actinomycetes</taxon>
        <taxon>Pseudonocardiales</taxon>
        <taxon>Pseudonocardiaceae</taxon>
        <taxon>Amycolatopsis</taxon>
    </lineage>
</organism>
<evidence type="ECO:0000313" key="2">
    <source>
        <dbReference type="Proteomes" id="UP001597419"/>
    </source>
</evidence>
<dbReference type="InterPro" id="IPR036412">
    <property type="entry name" value="HAD-like_sf"/>
</dbReference>
<protein>
    <submittedName>
        <fullName evidence="1">Haloacid dehalogenase-like hydrolase</fullName>
    </submittedName>
</protein>
<dbReference type="InterPro" id="IPR023198">
    <property type="entry name" value="PGP-like_dom2"/>
</dbReference>
<dbReference type="EMBL" id="JBHUKU010000002">
    <property type="protein sequence ID" value="MFD2457888.1"/>
    <property type="molecule type" value="Genomic_DNA"/>
</dbReference>
<dbReference type="Gene3D" id="3.40.50.1000">
    <property type="entry name" value="HAD superfamily/HAD-like"/>
    <property type="match status" value="1"/>
</dbReference>
<name>A0ABW5G8V4_9PSEU</name>
<dbReference type="Proteomes" id="UP001597419">
    <property type="component" value="Unassembled WGS sequence"/>
</dbReference>
<reference evidence="2" key="1">
    <citation type="journal article" date="2019" name="Int. J. Syst. Evol. Microbiol.">
        <title>The Global Catalogue of Microorganisms (GCM) 10K type strain sequencing project: providing services to taxonomists for standard genome sequencing and annotation.</title>
        <authorList>
            <consortium name="The Broad Institute Genomics Platform"/>
            <consortium name="The Broad Institute Genome Sequencing Center for Infectious Disease"/>
            <person name="Wu L."/>
            <person name="Ma J."/>
        </authorList>
    </citation>
    <scope>NUCLEOTIDE SEQUENCE [LARGE SCALE GENOMIC DNA]</scope>
    <source>
        <strain evidence="2">CGMCC 4.7643</strain>
    </source>
</reference>
<dbReference type="InterPro" id="IPR050155">
    <property type="entry name" value="HAD-like_hydrolase_sf"/>
</dbReference>